<sequence length="141" mass="16143">MLEFKKLPEHIKRKAEQYDPSSKRIDCLPSKFYYNGTKYFVISYYPSLQDLFIREDGSIPPYEEVERATLVVHFYKTAGATIVKTGGAWALSPSARLYRKWERTLLSIKEKLEGTAPHATMVHKPLSGCSGAIERRAGYHL</sequence>
<name>A0A3A1QPL9_9BACI</name>
<dbReference type="AlphaFoldDB" id="A0A3A1QPL9"/>
<dbReference type="RefSeq" id="WP_119549086.1">
    <property type="nucleotide sequence ID" value="NZ_QXIR01000037.1"/>
</dbReference>
<proteinExistence type="predicted"/>
<comment type="caution">
    <text evidence="1">The sequence shown here is derived from an EMBL/GenBank/DDBJ whole genome shotgun (WGS) entry which is preliminary data.</text>
</comment>
<dbReference type="EMBL" id="QXIR01000037">
    <property type="protein sequence ID" value="RIW29019.1"/>
    <property type="molecule type" value="Genomic_DNA"/>
</dbReference>
<reference evidence="1 2" key="1">
    <citation type="submission" date="2018-09" db="EMBL/GenBank/DDBJ databases">
        <title>Bacillus saliacetes sp. nov., isolated from Thai shrimp paste (Ka-pi).</title>
        <authorList>
            <person name="Daroonpunt R."/>
            <person name="Tanasupawat S."/>
            <person name="Yiamsombut S."/>
        </authorList>
    </citation>
    <scope>NUCLEOTIDE SEQUENCE [LARGE SCALE GENOMIC DNA]</scope>
    <source>
        <strain evidence="1 2">SKP7-4</strain>
    </source>
</reference>
<gene>
    <name evidence="1" type="ORF">D3H55_20060</name>
</gene>
<evidence type="ECO:0000313" key="1">
    <source>
        <dbReference type="EMBL" id="RIW29019.1"/>
    </source>
</evidence>
<dbReference type="Proteomes" id="UP000265801">
    <property type="component" value="Unassembled WGS sequence"/>
</dbReference>
<protein>
    <submittedName>
        <fullName evidence="1">Uncharacterized protein</fullName>
    </submittedName>
</protein>
<evidence type="ECO:0000313" key="2">
    <source>
        <dbReference type="Proteomes" id="UP000265801"/>
    </source>
</evidence>
<keyword evidence="2" id="KW-1185">Reference proteome</keyword>
<accession>A0A3A1QPL9</accession>
<organism evidence="1 2">
    <name type="scientific">Bacillus salacetis</name>
    <dbReference type="NCBI Taxonomy" id="2315464"/>
    <lineage>
        <taxon>Bacteria</taxon>
        <taxon>Bacillati</taxon>
        <taxon>Bacillota</taxon>
        <taxon>Bacilli</taxon>
        <taxon>Bacillales</taxon>
        <taxon>Bacillaceae</taxon>
        <taxon>Bacillus</taxon>
    </lineage>
</organism>
<dbReference type="OrthoDB" id="2863782at2"/>